<dbReference type="PIRSF" id="PIRSF001365">
    <property type="entry name" value="DHDPS"/>
    <property type="match status" value="1"/>
</dbReference>
<protein>
    <recommendedName>
        <fullName evidence="4 12">4-hydroxy-tetrahydrodipicolinate synthase</fullName>
        <shortName evidence="12">HTPA synthase</shortName>
        <ecNumber evidence="4 12">4.3.3.7</ecNumber>
    </recommendedName>
</protein>
<evidence type="ECO:0000256" key="10">
    <source>
        <dbReference type="ARBA" id="ARBA00023270"/>
    </source>
</evidence>
<evidence type="ECO:0000256" key="5">
    <source>
        <dbReference type="ARBA" id="ARBA00022490"/>
    </source>
</evidence>
<dbReference type="UniPathway" id="UPA00034">
    <property type="reaction ID" value="UER00017"/>
</dbReference>
<gene>
    <name evidence="12 16" type="primary">dapA</name>
    <name evidence="16" type="ORF">KL86CLO1_12418</name>
</gene>
<dbReference type="NCBIfam" id="TIGR00674">
    <property type="entry name" value="dapA"/>
    <property type="match status" value="1"/>
</dbReference>
<evidence type="ECO:0000256" key="2">
    <source>
        <dbReference type="ARBA" id="ARBA00005120"/>
    </source>
</evidence>
<dbReference type="GO" id="GO:0019877">
    <property type="term" value="P:diaminopimelate biosynthetic process"/>
    <property type="evidence" value="ECO:0007669"/>
    <property type="project" value="UniProtKB-UniRule"/>
</dbReference>
<comment type="pathway">
    <text evidence="2 12">Amino-acid biosynthesis; L-lysine biosynthesis via DAP pathway; (S)-tetrahydrodipicolinate from L-aspartate: step 3/4.</text>
</comment>
<dbReference type="InterPro" id="IPR002220">
    <property type="entry name" value="DapA-like"/>
</dbReference>
<dbReference type="InterPro" id="IPR005263">
    <property type="entry name" value="DapA"/>
</dbReference>
<dbReference type="PROSITE" id="PS00666">
    <property type="entry name" value="DHDPS_2"/>
    <property type="match status" value="1"/>
</dbReference>
<dbReference type="AlphaFoldDB" id="A0A212K929"/>
<comment type="caution">
    <text evidence="12">Lacks conserved residue(s) required for the propagation of feature annotation.</text>
</comment>
<feature type="active site" description="Schiff-base intermediate with substrate" evidence="12 14">
    <location>
        <position position="162"/>
    </location>
</feature>
<organism evidence="16">
    <name type="scientific">uncultured Eubacteriales bacterium</name>
    <dbReference type="NCBI Taxonomy" id="172733"/>
    <lineage>
        <taxon>Bacteria</taxon>
        <taxon>Bacillati</taxon>
        <taxon>Bacillota</taxon>
        <taxon>Clostridia</taxon>
        <taxon>Eubacteriales</taxon>
        <taxon>environmental samples</taxon>
    </lineage>
</organism>
<evidence type="ECO:0000256" key="9">
    <source>
        <dbReference type="ARBA" id="ARBA00023239"/>
    </source>
</evidence>
<sequence>MEIKGIITAMVTPFDKTQQIDPQATGQLVEKLIGAGVDGIFILGTNGEFHLLTENEKVAFAELVIQKVNKRVPVYVGTGGNSTREVIRLSQKIEALGADALSVITPYFLVPTQEEVIKHYEAVAESVKIPIVLYNIPKNTGMNLEPETVKRLAAVKNIAGIKDSSGKIENIKAYIEAAKGYDFSVLSGSDSLILDALRMGAAGAIAATSNVITDVILSIYKNYLDSNLEAAEEAQKSVDVFRAVLKLGTVPSVLKKAVELTGIQVGPPRLPVTEPDESVTEKIVEALKYYKLL</sequence>
<dbReference type="PANTHER" id="PTHR12128:SF66">
    <property type="entry name" value="4-HYDROXY-2-OXOGLUTARATE ALDOLASE, MITOCHONDRIAL"/>
    <property type="match status" value="1"/>
</dbReference>
<keyword evidence="6 12" id="KW-0028">Amino-acid biosynthesis</keyword>
<dbReference type="HAMAP" id="MF_00418">
    <property type="entry name" value="DapA"/>
    <property type="match status" value="1"/>
</dbReference>
<dbReference type="EC" id="4.3.3.7" evidence="4 12"/>
<evidence type="ECO:0000256" key="11">
    <source>
        <dbReference type="ARBA" id="ARBA00047836"/>
    </source>
</evidence>
<comment type="function">
    <text evidence="1 12">Catalyzes the condensation of (S)-aspartate-beta-semialdehyde [(S)-ASA] and pyruvate to 4-hydroxy-tetrahydrodipicolinate (HTPA).</text>
</comment>
<reference evidence="16" key="1">
    <citation type="submission" date="2016-04" db="EMBL/GenBank/DDBJ databases">
        <authorList>
            <person name="Evans L.H."/>
            <person name="Alamgir A."/>
            <person name="Owens N."/>
            <person name="Weber N.D."/>
            <person name="Virtaneva K."/>
            <person name="Barbian K."/>
            <person name="Babar A."/>
            <person name="Rosenke K."/>
        </authorList>
    </citation>
    <scope>NUCLEOTIDE SEQUENCE</scope>
    <source>
        <strain evidence="16">86</strain>
    </source>
</reference>
<dbReference type="EMBL" id="FLUN01000001">
    <property type="protein sequence ID" value="SBW08221.1"/>
    <property type="molecule type" value="Genomic_DNA"/>
</dbReference>
<comment type="similarity">
    <text evidence="3 12 13">Belongs to the DapA family.</text>
</comment>
<evidence type="ECO:0000256" key="13">
    <source>
        <dbReference type="PIRNR" id="PIRNR001365"/>
    </source>
</evidence>
<evidence type="ECO:0000256" key="14">
    <source>
        <dbReference type="PIRSR" id="PIRSR001365-1"/>
    </source>
</evidence>
<evidence type="ECO:0000256" key="3">
    <source>
        <dbReference type="ARBA" id="ARBA00007592"/>
    </source>
</evidence>
<comment type="caution">
    <text evidence="12">Was originally thought to be a dihydrodipicolinate synthase (DHDPS), catalyzing the condensation of (S)-aspartate-beta-semialdehyde [(S)-ASA] and pyruvate to dihydrodipicolinate (DHDP). However, it was shown in E.coli that the product of the enzymatic reaction is not dihydrodipicolinate but in fact (4S)-4-hydroxy-2,3,4,5-tetrahydro-(2S)-dipicolinic acid (HTPA), and that the consecutive dehydration reaction leading to DHDP is not spontaneous but catalyzed by DapB.</text>
</comment>
<keyword evidence="5 12" id="KW-0963">Cytoplasm</keyword>
<dbReference type="InterPro" id="IPR020625">
    <property type="entry name" value="Schiff_base-form_aldolases_AS"/>
</dbReference>
<evidence type="ECO:0000256" key="12">
    <source>
        <dbReference type="HAMAP-Rule" id="MF_00418"/>
    </source>
</evidence>
<evidence type="ECO:0000256" key="6">
    <source>
        <dbReference type="ARBA" id="ARBA00022605"/>
    </source>
</evidence>
<dbReference type="SUPFAM" id="SSF51569">
    <property type="entry name" value="Aldolase"/>
    <property type="match status" value="1"/>
</dbReference>
<dbReference type="SMART" id="SM01130">
    <property type="entry name" value="DHDPS"/>
    <property type="match status" value="1"/>
</dbReference>
<dbReference type="Pfam" id="PF00701">
    <property type="entry name" value="DHDPS"/>
    <property type="match status" value="1"/>
</dbReference>
<feature type="active site" description="Proton donor/acceptor" evidence="12 14">
    <location>
        <position position="134"/>
    </location>
</feature>
<evidence type="ECO:0000256" key="1">
    <source>
        <dbReference type="ARBA" id="ARBA00003294"/>
    </source>
</evidence>
<keyword evidence="10 12" id="KW-0704">Schiff base</keyword>
<feature type="binding site" evidence="12 15">
    <location>
        <position position="205"/>
    </location>
    <ligand>
        <name>pyruvate</name>
        <dbReference type="ChEBI" id="CHEBI:15361"/>
    </ligand>
</feature>
<dbReference type="GO" id="GO:0005737">
    <property type="term" value="C:cytoplasm"/>
    <property type="evidence" value="ECO:0007669"/>
    <property type="project" value="UniProtKB-SubCell"/>
</dbReference>
<comment type="catalytic activity">
    <reaction evidence="11 12">
        <text>L-aspartate 4-semialdehyde + pyruvate = (2S,4S)-4-hydroxy-2,3,4,5-tetrahydrodipicolinate + H2O + H(+)</text>
        <dbReference type="Rhea" id="RHEA:34171"/>
        <dbReference type="ChEBI" id="CHEBI:15361"/>
        <dbReference type="ChEBI" id="CHEBI:15377"/>
        <dbReference type="ChEBI" id="CHEBI:15378"/>
        <dbReference type="ChEBI" id="CHEBI:67139"/>
        <dbReference type="ChEBI" id="CHEBI:537519"/>
        <dbReference type="EC" id="4.3.3.7"/>
    </reaction>
</comment>
<dbReference type="CDD" id="cd00408">
    <property type="entry name" value="DHDPS-like"/>
    <property type="match status" value="1"/>
</dbReference>
<proteinExistence type="inferred from homology"/>
<evidence type="ECO:0000313" key="16">
    <source>
        <dbReference type="EMBL" id="SBW08221.1"/>
    </source>
</evidence>
<keyword evidence="8 12" id="KW-0457">Lysine biosynthesis</keyword>
<keyword evidence="7 12" id="KW-0220">Diaminopimelate biosynthesis</keyword>
<keyword evidence="9 12" id="KW-0456">Lyase</keyword>
<name>A0A212K929_9FIRM</name>
<dbReference type="InterPro" id="IPR013785">
    <property type="entry name" value="Aldolase_TIM"/>
</dbReference>
<evidence type="ECO:0000256" key="8">
    <source>
        <dbReference type="ARBA" id="ARBA00023154"/>
    </source>
</evidence>
<accession>A0A212K929</accession>
<evidence type="ECO:0000256" key="7">
    <source>
        <dbReference type="ARBA" id="ARBA00022915"/>
    </source>
</evidence>
<dbReference type="PANTHER" id="PTHR12128">
    <property type="entry name" value="DIHYDRODIPICOLINATE SYNTHASE"/>
    <property type="match status" value="1"/>
</dbReference>
<dbReference type="PRINTS" id="PR00146">
    <property type="entry name" value="DHPICSNTHASE"/>
</dbReference>
<comment type="subunit">
    <text evidence="12">Homotetramer; dimer of dimers.</text>
</comment>
<feature type="site" description="Part of a proton relay during catalysis" evidence="12">
    <location>
        <position position="45"/>
    </location>
</feature>
<dbReference type="GO" id="GO:0009089">
    <property type="term" value="P:lysine biosynthetic process via diaminopimelate"/>
    <property type="evidence" value="ECO:0007669"/>
    <property type="project" value="UniProtKB-UniRule"/>
</dbReference>
<evidence type="ECO:0000256" key="4">
    <source>
        <dbReference type="ARBA" id="ARBA00012086"/>
    </source>
</evidence>
<dbReference type="Gene3D" id="3.20.20.70">
    <property type="entry name" value="Aldolase class I"/>
    <property type="match status" value="1"/>
</dbReference>
<comment type="subcellular location">
    <subcellularLocation>
        <location evidence="12">Cytoplasm</location>
    </subcellularLocation>
</comment>
<dbReference type="GO" id="GO:0008840">
    <property type="term" value="F:4-hydroxy-tetrahydrodipicolinate synthase activity"/>
    <property type="evidence" value="ECO:0007669"/>
    <property type="project" value="UniProtKB-UniRule"/>
</dbReference>
<evidence type="ECO:0000256" key="15">
    <source>
        <dbReference type="PIRSR" id="PIRSR001365-2"/>
    </source>
</evidence>